<feature type="region of interest" description="Disordered" evidence="1">
    <location>
        <begin position="34"/>
        <end position="61"/>
    </location>
</feature>
<name>F0Q2K5_PARA1</name>
<dbReference type="AlphaFoldDB" id="F0Q2K5"/>
<proteinExistence type="predicted"/>
<dbReference type="PROSITE" id="PS50222">
    <property type="entry name" value="EF_HAND_2"/>
    <property type="match status" value="1"/>
</dbReference>
<feature type="region of interest" description="Disordered" evidence="1">
    <location>
        <begin position="129"/>
        <end position="154"/>
    </location>
</feature>
<keyword evidence="5" id="KW-1185">Reference proteome</keyword>
<dbReference type="Gene3D" id="1.10.238.10">
    <property type="entry name" value="EF-hand"/>
    <property type="match status" value="1"/>
</dbReference>
<dbReference type="RefSeq" id="WP_013596248.1">
    <property type="nucleotide sequence ID" value="NC_015138.1"/>
</dbReference>
<organism evidence="4 5">
    <name type="scientific">Paracidovorax avenae (strain ATCC 19860 / DSM 7227 / CCUG 15838 / JCM 20985 / LMG 2117 / NCPPB 1011)</name>
    <name type="common">Acidovorax avenae</name>
    <dbReference type="NCBI Taxonomy" id="643561"/>
    <lineage>
        <taxon>Bacteria</taxon>
        <taxon>Pseudomonadati</taxon>
        <taxon>Pseudomonadota</taxon>
        <taxon>Betaproteobacteria</taxon>
        <taxon>Burkholderiales</taxon>
        <taxon>Comamonadaceae</taxon>
        <taxon>Paracidovorax</taxon>
    </lineage>
</organism>
<evidence type="ECO:0000256" key="2">
    <source>
        <dbReference type="SAM" id="SignalP"/>
    </source>
</evidence>
<dbReference type="InterPro" id="IPR011992">
    <property type="entry name" value="EF-hand-dom_pair"/>
</dbReference>
<protein>
    <submittedName>
        <fullName evidence="4">Signal transduction protein</fullName>
    </submittedName>
</protein>
<evidence type="ECO:0000313" key="5">
    <source>
        <dbReference type="Proteomes" id="UP000002482"/>
    </source>
</evidence>
<dbReference type="GeneID" id="34238773"/>
<dbReference type="HOGENOM" id="CLU_133862_0_0_4"/>
<feature type="chain" id="PRO_5003254158" evidence="2">
    <location>
        <begin position="31"/>
        <end position="154"/>
    </location>
</feature>
<feature type="signal peptide" evidence="2">
    <location>
        <begin position="1"/>
        <end position="30"/>
    </location>
</feature>
<accession>F0Q2K5</accession>
<dbReference type="SUPFAM" id="SSF47473">
    <property type="entry name" value="EF-hand"/>
    <property type="match status" value="1"/>
</dbReference>
<gene>
    <name evidence="4" type="ordered locus">Acav_3882</name>
</gene>
<dbReference type="EMBL" id="CP002521">
    <property type="protein sequence ID" value="ADX47772.1"/>
    <property type="molecule type" value="Genomic_DNA"/>
</dbReference>
<dbReference type="InterPro" id="IPR018247">
    <property type="entry name" value="EF_Hand_1_Ca_BS"/>
</dbReference>
<dbReference type="GO" id="GO:0005509">
    <property type="term" value="F:calcium ion binding"/>
    <property type="evidence" value="ECO:0007669"/>
    <property type="project" value="InterPro"/>
</dbReference>
<evidence type="ECO:0000256" key="1">
    <source>
        <dbReference type="SAM" id="MobiDB-lite"/>
    </source>
</evidence>
<evidence type="ECO:0000313" key="4">
    <source>
        <dbReference type="EMBL" id="ADX47772.1"/>
    </source>
</evidence>
<reference evidence="4" key="1">
    <citation type="submission" date="2011-02" db="EMBL/GenBank/DDBJ databases">
        <title>Complete sequence of Acidovorax avenae subsp. avenae ATCC 19860.</title>
        <authorList>
            <consortium name="US DOE Joint Genome Institute"/>
            <person name="Lucas S."/>
            <person name="Copeland A."/>
            <person name="Lapidus A."/>
            <person name="Cheng J.-F."/>
            <person name="Goodwin L."/>
            <person name="Pitluck S."/>
            <person name="Chertkov O."/>
            <person name="Held B."/>
            <person name="Detter J.C."/>
            <person name="Han C."/>
            <person name="Tapia R."/>
            <person name="Land M."/>
            <person name="Hauser L."/>
            <person name="Kyrpides N."/>
            <person name="Ivanova N."/>
            <person name="Ovchinnikova G."/>
            <person name="Pagani I."/>
            <person name="Gordon S."/>
            <person name="Woyke T."/>
        </authorList>
    </citation>
    <scope>NUCLEOTIDE SEQUENCE</scope>
    <source>
        <strain evidence="4">ATCC 19860</strain>
    </source>
</reference>
<keyword evidence="2" id="KW-0732">Signal</keyword>
<dbReference type="Proteomes" id="UP000002482">
    <property type="component" value="Chromosome"/>
</dbReference>
<dbReference type="Pfam" id="PF13202">
    <property type="entry name" value="EF-hand_5"/>
    <property type="match status" value="2"/>
</dbReference>
<dbReference type="CDD" id="cd00051">
    <property type="entry name" value="EFh"/>
    <property type="match status" value="1"/>
</dbReference>
<dbReference type="PROSITE" id="PS00018">
    <property type="entry name" value="EF_HAND_1"/>
    <property type="match status" value="1"/>
</dbReference>
<feature type="compositionally biased region" description="Low complexity" evidence="1">
    <location>
        <begin position="34"/>
        <end position="59"/>
    </location>
</feature>
<evidence type="ECO:0000259" key="3">
    <source>
        <dbReference type="PROSITE" id="PS50222"/>
    </source>
</evidence>
<feature type="domain" description="EF-hand" evidence="3">
    <location>
        <begin position="88"/>
        <end position="123"/>
    </location>
</feature>
<dbReference type="KEGG" id="aaa:Acav_3882"/>
<sequence length="154" mass="15765">MMRLRNRLHHPLAALALGVAATLAAAPASAADAPSKATAKAPHASAAAAEPAQSTASQPLSKGEIKAIREFHMLDFNGDGKLSRKEVAIIPRLAAAFDDADTNHDGYVTLDEVRAYTVKYRAERDRAKAAAAAATAASATGSPAPAASAPAARK</sequence>
<dbReference type="InterPro" id="IPR002048">
    <property type="entry name" value="EF_hand_dom"/>
</dbReference>
<dbReference type="OrthoDB" id="5461251at2"/>